<evidence type="ECO:0000256" key="1">
    <source>
        <dbReference type="SAM" id="MobiDB-lite"/>
    </source>
</evidence>
<proteinExistence type="predicted"/>
<dbReference type="AlphaFoldDB" id="A0AAD5KU46"/>
<accession>A0AAD5KU46</accession>
<evidence type="ECO:0000313" key="3">
    <source>
        <dbReference type="Proteomes" id="UP000820818"/>
    </source>
</evidence>
<gene>
    <name evidence="2" type="ORF">GHT06_011571</name>
</gene>
<dbReference type="Proteomes" id="UP000820818">
    <property type="component" value="Linkage Group LG3"/>
</dbReference>
<feature type="region of interest" description="Disordered" evidence="1">
    <location>
        <begin position="80"/>
        <end position="134"/>
    </location>
</feature>
<evidence type="ECO:0000313" key="2">
    <source>
        <dbReference type="EMBL" id="KAI9560622.1"/>
    </source>
</evidence>
<sequence length="167" mass="18605">MKYQCRTAMAKPSENALNYIRQEKSSPNHTQLRSALASAARISIHSTMDHQQQQPAQESAALQASAPVFESIAYDDWGLSENPQHSIAPVNTPEQPDDLQDSVRSPCPTLKLANWQPSPPDSDGGSSWERERQLYEQGLRTRTALLSSKLTEQIQNEQWSSAVSTRS</sequence>
<comment type="caution">
    <text evidence="2">The sequence shown here is derived from an EMBL/GenBank/DDBJ whole genome shotgun (WGS) entry which is preliminary data.</text>
</comment>
<organism evidence="2 3">
    <name type="scientific">Daphnia sinensis</name>
    <dbReference type="NCBI Taxonomy" id="1820382"/>
    <lineage>
        <taxon>Eukaryota</taxon>
        <taxon>Metazoa</taxon>
        <taxon>Ecdysozoa</taxon>
        <taxon>Arthropoda</taxon>
        <taxon>Crustacea</taxon>
        <taxon>Branchiopoda</taxon>
        <taxon>Diplostraca</taxon>
        <taxon>Cladocera</taxon>
        <taxon>Anomopoda</taxon>
        <taxon>Daphniidae</taxon>
        <taxon>Daphnia</taxon>
        <taxon>Daphnia similis group</taxon>
    </lineage>
</organism>
<reference evidence="2 3" key="1">
    <citation type="submission" date="2022-05" db="EMBL/GenBank/DDBJ databases">
        <title>A multi-omics perspective on studying reproductive biology in Daphnia sinensis.</title>
        <authorList>
            <person name="Jia J."/>
        </authorList>
    </citation>
    <scope>NUCLEOTIDE SEQUENCE [LARGE SCALE GENOMIC DNA]</scope>
    <source>
        <strain evidence="2 3">WSL</strain>
    </source>
</reference>
<protein>
    <submittedName>
        <fullName evidence="2">Uncharacterized protein</fullName>
    </submittedName>
</protein>
<dbReference type="EMBL" id="WJBH02000003">
    <property type="protein sequence ID" value="KAI9560622.1"/>
    <property type="molecule type" value="Genomic_DNA"/>
</dbReference>
<keyword evidence="3" id="KW-1185">Reference proteome</keyword>
<name>A0AAD5KU46_9CRUS</name>